<accession>A0ABP4FLH5</accession>
<keyword evidence="5" id="KW-0804">Transcription</keyword>
<dbReference type="PANTHER" id="PTHR35807:SF1">
    <property type="entry name" value="TRANSCRIPTIONAL REGULATOR REDD"/>
    <property type="match status" value="1"/>
</dbReference>
<dbReference type="InterPro" id="IPR027417">
    <property type="entry name" value="P-loop_NTPase"/>
</dbReference>
<feature type="domain" description="OmpR/PhoB-type" evidence="7">
    <location>
        <begin position="18"/>
        <end position="120"/>
    </location>
</feature>
<dbReference type="PRINTS" id="PR00364">
    <property type="entry name" value="DISEASERSIST"/>
</dbReference>
<evidence type="ECO:0000313" key="8">
    <source>
        <dbReference type="EMBL" id="GAA1184350.1"/>
    </source>
</evidence>
<reference evidence="9" key="1">
    <citation type="journal article" date="2019" name="Int. J. Syst. Evol. Microbiol.">
        <title>The Global Catalogue of Microorganisms (GCM) 10K type strain sequencing project: providing services to taxonomists for standard genome sequencing and annotation.</title>
        <authorList>
            <consortium name="The Broad Institute Genomics Platform"/>
            <consortium name="The Broad Institute Genome Sequencing Center for Infectious Disease"/>
            <person name="Wu L."/>
            <person name="Ma J."/>
        </authorList>
    </citation>
    <scope>NUCLEOTIDE SEQUENCE [LARGE SCALE GENOMIC DNA]</scope>
    <source>
        <strain evidence="9">JCM 12696</strain>
    </source>
</reference>
<dbReference type="PROSITE" id="PS51755">
    <property type="entry name" value="OMPR_PHOB"/>
    <property type="match status" value="1"/>
</dbReference>
<proteinExistence type="inferred from homology"/>
<keyword evidence="9" id="KW-1185">Reference proteome</keyword>
<evidence type="ECO:0000313" key="9">
    <source>
        <dbReference type="Proteomes" id="UP001501371"/>
    </source>
</evidence>
<evidence type="ECO:0000256" key="5">
    <source>
        <dbReference type="ARBA" id="ARBA00023163"/>
    </source>
</evidence>
<dbReference type="InterPro" id="IPR005158">
    <property type="entry name" value="BTAD"/>
</dbReference>
<keyword evidence="4 6" id="KW-0238">DNA-binding</keyword>
<dbReference type="Pfam" id="PF03704">
    <property type="entry name" value="BTAD"/>
    <property type="match status" value="1"/>
</dbReference>
<dbReference type="InterPro" id="IPR001867">
    <property type="entry name" value="OmpR/PhoB-type_DNA-bd"/>
</dbReference>
<dbReference type="InterPro" id="IPR011990">
    <property type="entry name" value="TPR-like_helical_dom_sf"/>
</dbReference>
<dbReference type="Gene3D" id="3.40.50.300">
    <property type="entry name" value="P-loop containing nucleotide triphosphate hydrolases"/>
    <property type="match status" value="1"/>
</dbReference>
<dbReference type="PANTHER" id="PTHR35807">
    <property type="entry name" value="TRANSCRIPTIONAL REGULATOR REDD-RELATED"/>
    <property type="match status" value="1"/>
</dbReference>
<comment type="caution">
    <text evidence="8">The sequence shown here is derived from an EMBL/GenBank/DDBJ whole genome shotgun (WGS) entry which is preliminary data.</text>
</comment>
<evidence type="ECO:0000256" key="3">
    <source>
        <dbReference type="ARBA" id="ARBA00023015"/>
    </source>
</evidence>
<evidence type="ECO:0000256" key="6">
    <source>
        <dbReference type="PROSITE-ProRule" id="PRU01091"/>
    </source>
</evidence>
<organism evidence="8 9">
    <name type="scientific">Streptomyces hebeiensis</name>
    <dbReference type="NCBI Taxonomy" id="229486"/>
    <lineage>
        <taxon>Bacteria</taxon>
        <taxon>Bacillati</taxon>
        <taxon>Actinomycetota</taxon>
        <taxon>Actinomycetes</taxon>
        <taxon>Kitasatosporales</taxon>
        <taxon>Streptomycetaceae</taxon>
        <taxon>Streptomyces</taxon>
    </lineage>
</organism>
<dbReference type="Gene3D" id="1.10.10.10">
    <property type="entry name" value="Winged helix-like DNA-binding domain superfamily/Winged helix DNA-binding domain"/>
    <property type="match status" value="1"/>
</dbReference>
<comment type="similarity">
    <text evidence="1">Belongs to the AfsR/DnrI/RedD regulatory family.</text>
</comment>
<evidence type="ECO:0000256" key="1">
    <source>
        <dbReference type="ARBA" id="ARBA00005820"/>
    </source>
</evidence>
<keyword evidence="2" id="KW-0902">Two-component regulatory system</keyword>
<sequence>MPSTYRGAGTQAGTRGHKGDRDVQRIVVRLLGALDVSYGTERLTVPAGRPRALLAALALRHGELVPVEEITERLWGADPPAAARTTVRGHVKRLRRVLDAARDGAGSVVDGERGGYRLSRDRVTVDTTEFRDRARGATALRAARPDAEAVALDRALDLWRGPALEGIDAPSLHRDVVPSLEELRLRVVHRRIAIGLELEDPADHIPRLREMLAADPLQERFWAQLILALYRSGRPAEALREYARCRRLLGERLGVDPGREVRELHQQILVGGPALTAAVRPGAPAGGLGRYVPRQLPADDVPFVGRSDELAALDGELLGDGDGRAMDFTGRVLLLDGPAGVGKTALAVHWANRRRELFPDGQIYLDLAGFSTRRPMSADDALHALLVGLGAAGHDLPAGTYERSALLRSALAGRRILLVLDNVLRPEQIRPLLPGPAGITLVTSRNQLRGLVVRNGARRLTLTPLGLEQAVVLLQALLSDTHGTEPDSLRELAALCGGLPLALRILAERAALRPEVSLARLVGEIRGEREPLGTFQLGEDSTDLRTVMSWSLRGLTDAAARLHNVLAQNAGVPVCPADAAAVLGVPERTAALLLDELAQIHLVERHSSDRYRLPPVFLAHRDRRLQAMTAGRA</sequence>
<dbReference type="Proteomes" id="UP001501371">
    <property type="component" value="Unassembled WGS sequence"/>
</dbReference>
<name>A0ABP4FLH5_9ACTN</name>
<dbReference type="Pfam" id="PF00486">
    <property type="entry name" value="Trans_reg_C"/>
    <property type="match status" value="1"/>
</dbReference>
<dbReference type="InterPro" id="IPR016032">
    <property type="entry name" value="Sig_transdc_resp-reg_C-effctor"/>
</dbReference>
<protein>
    <recommendedName>
        <fullName evidence="7">OmpR/PhoB-type domain-containing protein</fullName>
    </recommendedName>
</protein>
<gene>
    <name evidence="8" type="ORF">GCM10009654_47300</name>
</gene>
<feature type="DNA-binding region" description="OmpR/PhoB-type" evidence="6">
    <location>
        <begin position="18"/>
        <end position="120"/>
    </location>
</feature>
<dbReference type="Gene3D" id="1.25.40.10">
    <property type="entry name" value="Tetratricopeptide repeat domain"/>
    <property type="match status" value="1"/>
</dbReference>
<dbReference type="CDD" id="cd15831">
    <property type="entry name" value="BTAD"/>
    <property type="match status" value="1"/>
</dbReference>
<dbReference type="SUPFAM" id="SSF48452">
    <property type="entry name" value="TPR-like"/>
    <property type="match status" value="1"/>
</dbReference>
<dbReference type="EMBL" id="BAAAKV010000046">
    <property type="protein sequence ID" value="GAA1184350.1"/>
    <property type="molecule type" value="Genomic_DNA"/>
</dbReference>
<evidence type="ECO:0000256" key="2">
    <source>
        <dbReference type="ARBA" id="ARBA00023012"/>
    </source>
</evidence>
<dbReference type="SUPFAM" id="SSF52540">
    <property type="entry name" value="P-loop containing nucleoside triphosphate hydrolases"/>
    <property type="match status" value="1"/>
</dbReference>
<dbReference type="InterPro" id="IPR051677">
    <property type="entry name" value="AfsR-DnrI-RedD_regulator"/>
</dbReference>
<dbReference type="SMART" id="SM01043">
    <property type="entry name" value="BTAD"/>
    <property type="match status" value="1"/>
</dbReference>
<dbReference type="InterPro" id="IPR036388">
    <property type="entry name" value="WH-like_DNA-bd_sf"/>
</dbReference>
<dbReference type="SMART" id="SM00862">
    <property type="entry name" value="Trans_reg_C"/>
    <property type="match status" value="1"/>
</dbReference>
<evidence type="ECO:0000259" key="7">
    <source>
        <dbReference type="PROSITE" id="PS51755"/>
    </source>
</evidence>
<dbReference type="SUPFAM" id="SSF46894">
    <property type="entry name" value="C-terminal effector domain of the bipartite response regulators"/>
    <property type="match status" value="1"/>
</dbReference>
<evidence type="ECO:0000256" key="4">
    <source>
        <dbReference type="ARBA" id="ARBA00023125"/>
    </source>
</evidence>
<keyword evidence="3" id="KW-0805">Transcription regulation</keyword>